<organism evidence="6">
    <name type="scientific">hydrothermal vent metagenome</name>
    <dbReference type="NCBI Taxonomy" id="652676"/>
    <lineage>
        <taxon>unclassified sequences</taxon>
        <taxon>metagenomes</taxon>
        <taxon>ecological metagenomes</taxon>
    </lineage>
</organism>
<dbReference type="InterPro" id="IPR006426">
    <property type="entry name" value="Asn_synth_AEB"/>
</dbReference>
<dbReference type="PANTHER" id="PTHR43284:SF1">
    <property type="entry name" value="ASPARAGINE SYNTHETASE"/>
    <property type="match status" value="1"/>
</dbReference>
<dbReference type="EMBL" id="UOEJ01000050">
    <property type="protein sequence ID" value="VAV93732.1"/>
    <property type="molecule type" value="Genomic_DNA"/>
</dbReference>
<feature type="domain" description="Glutamine amidotransferase type-2" evidence="5">
    <location>
        <begin position="88"/>
        <end position="155"/>
    </location>
</feature>
<dbReference type="Gene3D" id="3.60.20.10">
    <property type="entry name" value="Glutamine Phosphoribosylpyrophosphate, subunit 1, domain 1"/>
    <property type="match status" value="1"/>
</dbReference>
<keyword evidence="3" id="KW-0067">ATP-binding</keyword>
<dbReference type="AlphaFoldDB" id="A0A3B0RQ02"/>
<dbReference type="SUPFAM" id="SSF52402">
    <property type="entry name" value="Adenine nucleotide alpha hydrolases-like"/>
    <property type="match status" value="1"/>
</dbReference>
<reference evidence="6" key="1">
    <citation type="submission" date="2018-06" db="EMBL/GenBank/DDBJ databases">
        <authorList>
            <person name="Zhirakovskaya E."/>
        </authorList>
    </citation>
    <scope>NUCLEOTIDE SEQUENCE</scope>
</reference>
<evidence type="ECO:0000256" key="1">
    <source>
        <dbReference type="ARBA" id="ARBA00005752"/>
    </source>
</evidence>
<dbReference type="GO" id="GO:0006529">
    <property type="term" value="P:asparagine biosynthetic process"/>
    <property type="evidence" value="ECO:0007669"/>
    <property type="project" value="InterPro"/>
</dbReference>
<proteinExistence type="inferred from homology"/>
<dbReference type="GO" id="GO:0004066">
    <property type="term" value="F:asparagine synthase (glutamine-hydrolyzing) activity"/>
    <property type="evidence" value="ECO:0007669"/>
    <property type="project" value="UniProtKB-EC"/>
</dbReference>
<dbReference type="PANTHER" id="PTHR43284">
    <property type="entry name" value="ASPARAGINE SYNTHETASE (GLUTAMINE-HYDROLYZING)"/>
    <property type="match status" value="1"/>
</dbReference>
<evidence type="ECO:0000259" key="5">
    <source>
        <dbReference type="Pfam" id="PF13537"/>
    </source>
</evidence>
<accession>A0A3B0RQ02</accession>
<keyword evidence="6" id="KW-0436">Ligase</keyword>
<dbReference type="Pfam" id="PF00733">
    <property type="entry name" value="Asn_synthase"/>
    <property type="match status" value="1"/>
</dbReference>
<dbReference type="GO" id="GO:0005524">
    <property type="term" value="F:ATP binding"/>
    <property type="evidence" value="ECO:0007669"/>
    <property type="project" value="UniProtKB-KW"/>
</dbReference>
<dbReference type="Pfam" id="PF13537">
    <property type="entry name" value="GATase_7"/>
    <property type="match status" value="1"/>
</dbReference>
<keyword evidence="2" id="KW-0547">Nucleotide-binding</keyword>
<dbReference type="PIRSF" id="PIRSF001589">
    <property type="entry name" value="Asn_synthetase_glu-h"/>
    <property type="match status" value="1"/>
</dbReference>
<dbReference type="EC" id="6.3.5.4" evidence="6"/>
<name>A0A3B0RQ02_9ZZZZ</name>
<evidence type="ECO:0000256" key="3">
    <source>
        <dbReference type="ARBA" id="ARBA00022840"/>
    </source>
</evidence>
<dbReference type="InterPro" id="IPR001962">
    <property type="entry name" value="Asn_synthase"/>
</dbReference>
<protein>
    <submittedName>
        <fullName evidence="6">Asparagine synthetase [glutamine-hydrolyzing]</fullName>
        <ecNumber evidence="6">6.3.5.4</ecNumber>
    </submittedName>
</protein>
<dbReference type="Gene3D" id="3.40.50.620">
    <property type="entry name" value="HUPs"/>
    <property type="match status" value="1"/>
</dbReference>
<dbReference type="InterPro" id="IPR029055">
    <property type="entry name" value="Ntn_hydrolases_N"/>
</dbReference>
<dbReference type="GO" id="GO:0005829">
    <property type="term" value="C:cytosol"/>
    <property type="evidence" value="ECO:0007669"/>
    <property type="project" value="TreeGrafter"/>
</dbReference>
<feature type="domain" description="Asparagine synthetase" evidence="4">
    <location>
        <begin position="233"/>
        <end position="617"/>
    </location>
</feature>
<dbReference type="InterPro" id="IPR017932">
    <property type="entry name" value="GATase_2_dom"/>
</dbReference>
<dbReference type="InterPro" id="IPR051786">
    <property type="entry name" value="ASN_synthetase/amidase"/>
</dbReference>
<dbReference type="CDD" id="cd01991">
    <property type="entry name" value="Asn_synthase_B_C"/>
    <property type="match status" value="1"/>
</dbReference>
<comment type="similarity">
    <text evidence="1">Belongs to the asparagine synthetase family.</text>
</comment>
<dbReference type="InterPro" id="IPR014729">
    <property type="entry name" value="Rossmann-like_a/b/a_fold"/>
</dbReference>
<evidence type="ECO:0000313" key="6">
    <source>
        <dbReference type="EMBL" id="VAV93732.1"/>
    </source>
</evidence>
<dbReference type="SUPFAM" id="SSF56235">
    <property type="entry name" value="N-terminal nucleophile aminohydrolases (Ntn hydrolases)"/>
    <property type="match status" value="1"/>
</dbReference>
<evidence type="ECO:0000256" key="2">
    <source>
        <dbReference type="ARBA" id="ARBA00022741"/>
    </source>
</evidence>
<evidence type="ECO:0000259" key="4">
    <source>
        <dbReference type="Pfam" id="PF00733"/>
    </source>
</evidence>
<gene>
    <name evidence="6" type="ORF">MNBD_ALPHA01-2297</name>
</gene>
<sequence length="620" mass="70207">MTGISGWVGALDRVNNPEEIITGMANRLSRGDHDRHFLENLKKTSGPDGGVALVSRYDFNNIAILDDFHATVCGKVIWQNPTLKSLAEEQGDACALIEGYKRYNSNVLKDMQGVWSMALISPKRKMALIAVDRMGVYPMCFGLGRKNEFVFSSVTDGVRAFPDFVATISPQNIYNYLYFFVVPAPTSIFDEISKLEAAQFAHFQEGSITTGYYWQMPYTSEKSGDLEDWSQRLREQLDKSICVSLDGVDANRVGAFLSGGLDSSTVSGLMMKHNGGGKSFTIGFDDPKYDESEFARIAAGHFNTDHNEYFVVPDDVTSIQEKIAEIYDEPYGNTSAVPAYYCAKMAKEQGVDMLLAGDGGDELFAGNDRYVSMQTIEKYGIIPRVIRKGLMEPVFSIPGMDRLPVFSRACSLSKRYAIPMPDRLYSYGFFFDKKPESIFNEDMAREINPDLPLEIMRKKYYYDDDSQMLQRMMHLDLQLTLADNDLRKVNRMCDLAGIEVRYPFLDSELVDFSASVPTDILLHGGELRFFFKHALKDFLPEQVITKEKHGFGLPFMTWIHKDKKIYEQITDNLADFRKRGYLKDSFIDEVIKACQYPDGSSAGGFSWDVAMLEIWLKKHI</sequence>